<dbReference type="VEuPathDB" id="TrichDB:TVAGG3_0164810"/>
<dbReference type="FunFam" id="2.60.200.20:FF:000117">
    <property type="entry name" value="FHA domain containing protein"/>
    <property type="match status" value="1"/>
</dbReference>
<reference evidence="2" key="2">
    <citation type="journal article" date="2007" name="Science">
        <title>Draft genome sequence of the sexually transmitted pathogen Trichomonas vaginalis.</title>
        <authorList>
            <person name="Carlton J.M."/>
            <person name="Hirt R.P."/>
            <person name="Silva J.C."/>
            <person name="Delcher A.L."/>
            <person name="Schatz M."/>
            <person name="Zhao Q."/>
            <person name="Wortman J.R."/>
            <person name="Bidwell S.L."/>
            <person name="Alsmark U.C.M."/>
            <person name="Besteiro S."/>
            <person name="Sicheritz-Ponten T."/>
            <person name="Noel C.J."/>
            <person name="Dacks J.B."/>
            <person name="Foster P.G."/>
            <person name="Simillion C."/>
            <person name="Van de Peer Y."/>
            <person name="Miranda-Saavedra D."/>
            <person name="Barton G.J."/>
            <person name="Westrop G.D."/>
            <person name="Mueller S."/>
            <person name="Dessi D."/>
            <person name="Fiori P.L."/>
            <person name="Ren Q."/>
            <person name="Paulsen I."/>
            <person name="Zhang H."/>
            <person name="Bastida-Corcuera F.D."/>
            <person name="Simoes-Barbosa A."/>
            <person name="Brown M.T."/>
            <person name="Hayes R.D."/>
            <person name="Mukherjee M."/>
            <person name="Okumura C.Y."/>
            <person name="Schneider R."/>
            <person name="Smith A.J."/>
            <person name="Vanacova S."/>
            <person name="Villalvazo M."/>
            <person name="Haas B.J."/>
            <person name="Pertea M."/>
            <person name="Feldblyum T.V."/>
            <person name="Utterback T.R."/>
            <person name="Shu C.L."/>
            <person name="Osoegawa K."/>
            <person name="de Jong P.J."/>
            <person name="Hrdy I."/>
            <person name="Horvathova L."/>
            <person name="Zubacova Z."/>
            <person name="Dolezal P."/>
            <person name="Malik S.B."/>
            <person name="Logsdon J.M. Jr."/>
            <person name="Henze K."/>
            <person name="Gupta A."/>
            <person name="Wang C.C."/>
            <person name="Dunne R.L."/>
            <person name="Upcroft J.A."/>
            <person name="Upcroft P."/>
            <person name="White O."/>
            <person name="Salzberg S.L."/>
            <person name="Tang P."/>
            <person name="Chiu C.-H."/>
            <person name="Lee Y.-S."/>
            <person name="Embley T.M."/>
            <person name="Coombs G.H."/>
            <person name="Mottram J.C."/>
            <person name="Tachezy J."/>
            <person name="Fraser-Liggett C.M."/>
            <person name="Johnson P.J."/>
        </authorList>
    </citation>
    <scope>NUCLEOTIDE SEQUENCE [LARGE SCALE GENOMIC DNA]</scope>
    <source>
        <strain evidence="2">G3</strain>
    </source>
</reference>
<dbReference type="InterPro" id="IPR008984">
    <property type="entry name" value="SMAD_FHA_dom_sf"/>
</dbReference>
<dbReference type="InterPro" id="IPR037912">
    <property type="entry name" value="MCRS1"/>
</dbReference>
<dbReference type="Gene3D" id="2.60.200.20">
    <property type="match status" value="1"/>
</dbReference>
<name>A2FXP3_TRIV3</name>
<dbReference type="GO" id="GO:0071339">
    <property type="term" value="C:MLL1 complex"/>
    <property type="evidence" value="ECO:0007669"/>
    <property type="project" value="InterPro"/>
</dbReference>
<dbReference type="STRING" id="5722.A2FXP3"/>
<dbReference type="SMART" id="SM00240">
    <property type="entry name" value="FHA"/>
    <property type="match status" value="1"/>
</dbReference>
<dbReference type="GO" id="GO:0002151">
    <property type="term" value="F:G-quadruplex RNA binding"/>
    <property type="evidence" value="ECO:0007669"/>
    <property type="project" value="InterPro"/>
</dbReference>
<dbReference type="GO" id="GO:0045944">
    <property type="term" value="P:positive regulation of transcription by RNA polymerase II"/>
    <property type="evidence" value="ECO:0000318"/>
    <property type="project" value="GO_Central"/>
</dbReference>
<dbReference type="Proteomes" id="UP000001542">
    <property type="component" value="Unassembled WGS sequence"/>
</dbReference>
<gene>
    <name evidence="2" type="ORF">TVAG_234150</name>
</gene>
<dbReference type="VEuPathDB" id="TrichDB:TVAG_234150"/>
<keyword evidence="3" id="KW-1185">Reference proteome</keyword>
<feature type="domain" description="FHA" evidence="1">
    <location>
        <begin position="220"/>
        <end position="266"/>
    </location>
</feature>
<accession>A2FXP3</accession>
<dbReference type="InParanoid" id="A2FXP3"/>
<dbReference type="Pfam" id="PF00498">
    <property type="entry name" value="FHA"/>
    <property type="match status" value="1"/>
</dbReference>
<dbReference type="PROSITE" id="PS50006">
    <property type="entry name" value="FHA_DOMAIN"/>
    <property type="match status" value="1"/>
</dbReference>
<evidence type="ECO:0000259" key="1">
    <source>
        <dbReference type="PROSITE" id="PS50006"/>
    </source>
</evidence>
<evidence type="ECO:0000313" key="3">
    <source>
        <dbReference type="Proteomes" id="UP000001542"/>
    </source>
</evidence>
<reference evidence="2" key="1">
    <citation type="submission" date="2006-10" db="EMBL/GenBank/DDBJ databases">
        <authorList>
            <person name="Amadeo P."/>
            <person name="Zhao Q."/>
            <person name="Wortman J."/>
            <person name="Fraser-Liggett C."/>
            <person name="Carlton J."/>
        </authorList>
    </citation>
    <scope>NUCLEOTIDE SEQUENCE</scope>
    <source>
        <strain evidence="2">G3</strain>
    </source>
</reference>
<evidence type="ECO:0000313" key="2">
    <source>
        <dbReference type="EMBL" id="EAX90322.1"/>
    </source>
</evidence>
<dbReference type="AlphaFoldDB" id="A2FXP3"/>
<dbReference type="PANTHER" id="PTHR13233">
    <property type="entry name" value="MICROSPHERULE PROTEIN 1"/>
    <property type="match status" value="1"/>
</dbReference>
<proteinExistence type="predicted"/>
<dbReference type="GO" id="GO:0031011">
    <property type="term" value="C:Ino80 complex"/>
    <property type="evidence" value="ECO:0007669"/>
    <property type="project" value="InterPro"/>
</dbReference>
<protein>
    <submittedName>
        <fullName evidence="2">FHA domain containing protein</fullName>
    </submittedName>
</protein>
<dbReference type="eggNOG" id="KOG2293">
    <property type="taxonomic scope" value="Eukaryota"/>
</dbReference>
<dbReference type="EMBL" id="DS114118">
    <property type="protein sequence ID" value="EAX90322.1"/>
    <property type="molecule type" value="Genomic_DNA"/>
</dbReference>
<dbReference type="SMR" id="A2FXP3"/>
<dbReference type="SUPFAM" id="SSF49879">
    <property type="entry name" value="SMAD/FHA domain"/>
    <property type="match status" value="1"/>
</dbReference>
<dbReference type="PANTHER" id="PTHR13233:SF0">
    <property type="entry name" value="MICROSPHERULE PROTEIN 1"/>
    <property type="match status" value="1"/>
</dbReference>
<organism evidence="2 3">
    <name type="scientific">Trichomonas vaginalis (strain ATCC PRA-98 / G3)</name>
    <dbReference type="NCBI Taxonomy" id="412133"/>
    <lineage>
        <taxon>Eukaryota</taxon>
        <taxon>Metamonada</taxon>
        <taxon>Parabasalia</taxon>
        <taxon>Trichomonadida</taxon>
        <taxon>Trichomonadidae</taxon>
        <taxon>Trichomonas</taxon>
    </lineage>
</organism>
<dbReference type="KEGG" id="tva:4748005"/>
<dbReference type="GO" id="GO:0044545">
    <property type="term" value="C:NSL complex"/>
    <property type="evidence" value="ECO:0000318"/>
    <property type="project" value="GO_Central"/>
</dbReference>
<dbReference type="RefSeq" id="XP_001303252.1">
    <property type="nucleotide sequence ID" value="XM_001303251.1"/>
</dbReference>
<sequence>MTENENKPWTAEEDAFCVWCFFCSPVASFPNLTDIPGSHTPQQILERFLQLMKQPLLLERVKQFCNNNIFQFRGQIPFTTVEDYYLVNSLRLENTSEASDVTKTFGNYFHISRTLAQLRSRQFALSISGKSLYQTQLDDFIKFKKEILKKYTEDQLTQIANTVDQLTPYFLSHAVNIPFMEELTKVLDEVDKKVQSEFQRGEYAALLGKLGPHKITKPKTLIGRNSQFIGVDIDLTPYHIQTISRKHASIKLCTDFNYYIECLGSNIIINGKLLLPGEVAKLSHRDIIDIGGCLLLFLQNNHVHEGIRENMNKE</sequence>
<dbReference type="InterPro" id="IPR000253">
    <property type="entry name" value="FHA_dom"/>
</dbReference>
<dbReference type="OrthoDB" id="10262769at2759"/>